<evidence type="ECO:0000313" key="1">
    <source>
        <dbReference type="EMBL" id="CAD5328676.1"/>
    </source>
</evidence>
<dbReference type="EMBL" id="LR881469">
    <property type="protein sequence ID" value="CAD5328676.1"/>
    <property type="molecule type" value="Genomic_DNA"/>
</dbReference>
<name>A0A7G2F6H1_ARATH</name>
<dbReference type="AlphaFoldDB" id="A0A7G2F6H1"/>
<accession>A0A7G2F6H1</accession>
<evidence type="ECO:0000313" key="2">
    <source>
        <dbReference type="Proteomes" id="UP000516314"/>
    </source>
</evidence>
<sequence>MAARGYKVEYLQMELSVLHKLKASRGALDEDSRRG</sequence>
<protein>
    <submittedName>
        <fullName evidence="1">(thale cress) hypothetical protein</fullName>
    </submittedName>
</protein>
<organism evidence="1 2">
    <name type="scientific">Arabidopsis thaliana</name>
    <name type="common">Mouse-ear cress</name>
    <dbReference type="NCBI Taxonomy" id="3702"/>
    <lineage>
        <taxon>Eukaryota</taxon>
        <taxon>Viridiplantae</taxon>
        <taxon>Streptophyta</taxon>
        <taxon>Embryophyta</taxon>
        <taxon>Tracheophyta</taxon>
        <taxon>Spermatophyta</taxon>
        <taxon>Magnoliopsida</taxon>
        <taxon>eudicotyledons</taxon>
        <taxon>Gunneridae</taxon>
        <taxon>Pentapetalae</taxon>
        <taxon>rosids</taxon>
        <taxon>malvids</taxon>
        <taxon>Brassicales</taxon>
        <taxon>Brassicaceae</taxon>
        <taxon>Camelineae</taxon>
        <taxon>Arabidopsis</taxon>
    </lineage>
</organism>
<proteinExistence type="predicted"/>
<reference evidence="1 2" key="1">
    <citation type="submission" date="2020-09" db="EMBL/GenBank/DDBJ databases">
        <authorList>
            <person name="Ashkenazy H."/>
        </authorList>
    </citation>
    <scope>NUCLEOTIDE SEQUENCE [LARGE SCALE GENOMIC DNA]</scope>
    <source>
        <strain evidence="2">cv. Cdm-0</strain>
    </source>
</reference>
<dbReference type="Proteomes" id="UP000516314">
    <property type="component" value="Chromosome 4"/>
</dbReference>
<gene>
    <name evidence="1" type="ORF">AT9943_LOCUS16309</name>
</gene>